<protein>
    <submittedName>
        <fullName evidence="3">Uncharacterized protein</fullName>
    </submittedName>
</protein>
<organism evidence="3 4">
    <name type="scientific">Idiomarina piscisalsi</name>
    <dbReference type="NCBI Taxonomy" id="1096243"/>
    <lineage>
        <taxon>Bacteria</taxon>
        <taxon>Pseudomonadati</taxon>
        <taxon>Pseudomonadota</taxon>
        <taxon>Gammaproteobacteria</taxon>
        <taxon>Alteromonadales</taxon>
        <taxon>Idiomarinaceae</taxon>
        <taxon>Idiomarina</taxon>
    </lineage>
</organism>
<evidence type="ECO:0000256" key="1">
    <source>
        <dbReference type="SAM" id="MobiDB-lite"/>
    </source>
</evidence>
<feature type="chain" id="PRO_5019114510" evidence="2">
    <location>
        <begin position="20"/>
        <end position="180"/>
    </location>
</feature>
<dbReference type="EMBL" id="PIQA01000011">
    <property type="protein sequence ID" value="RUO62730.1"/>
    <property type="molecule type" value="Genomic_DNA"/>
</dbReference>
<feature type="compositionally biased region" description="Basic and acidic residues" evidence="1">
    <location>
        <begin position="48"/>
        <end position="111"/>
    </location>
</feature>
<accession>A0A432YP48</accession>
<evidence type="ECO:0000313" key="4">
    <source>
        <dbReference type="Proteomes" id="UP000288361"/>
    </source>
</evidence>
<proteinExistence type="predicted"/>
<reference evidence="3 4" key="1">
    <citation type="journal article" date="2011" name="Front. Microbiol.">
        <title>Genomic signatures of strain selection and enhancement in Bacillus atrophaeus var. globigii, a historical biowarfare simulant.</title>
        <authorList>
            <person name="Gibbons H.S."/>
            <person name="Broomall S.M."/>
            <person name="McNew L.A."/>
            <person name="Daligault H."/>
            <person name="Chapman C."/>
            <person name="Bruce D."/>
            <person name="Karavis M."/>
            <person name="Krepps M."/>
            <person name="McGregor P.A."/>
            <person name="Hong C."/>
            <person name="Park K.H."/>
            <person name="Akmal A."/>
            <person name="Feldman A."/>
            <person name="Lin J.S."/>
            <person name="Chang W.E."/>
            <person name="Higgs B.W."/>
            <person name="Demirev P."/>
            <person name="Lindquist J."/>
            <person name="Liem A."/>
            <person name="Fochler E."/>
            <person name="Read T.D."/>
            <person name="Tapia R."/>
            <person name="Johnson S."/>
            <person name="Bishop-Lilly K.A."/>
            <person name="Detter C."/>
            <person name="Han C."/>
            <person name="Sozhamannan S."/>
            <person name="Rosenzweig C.N."/>
            <person name="Skowronski E.W."/>
        </authorList>
    </citation>
    <scope>NUCLEOTIDE SEQUENCE [LARGE SCALE GENOMIC DNA]</scope>
    <source>
        <strain evidence="3 4">TPS4-2</strain>
    </source>
</reference>
<feature type="signal peptide" evidence="2">
    <location>
        <begin position="1"/>
        <end position="19"/>
    </location>
</feature>
<comment type="caution">
    <text evidence="3">The sequence shown here is derived from an EMBL/GenBank/DDBJ whole genome shotgun (WGS) entry which is preliminary data.</text>
</comment>
<gene>
    <name evidence="3" type="ORF">CWI73_09675</name>
</gene>
<dbReference type="AlphaFoldDB" id="A0A432YP48"/>
<evidence type="ECO:0000313" key="3">
    <source>
        <dbReference type="EMBL" id="RUO62730.1"/>
    </source>
</evidence>
<evidence type="ECO:0000256" key="2">
    <source>
        <dbReference type="SAM" id="SignalP"/>
    </source>
</evidence>
<dbReference type="InterPro" id="IPR016987">
    <property type="entry name" value="UCP023238"/>
</dbReference>
<name>A0A432YP48_9GAMM</name>
<dbReference type="Proteomes" id="UP000288361">
    <property type="component" value="Unassembled WGS sequence"/>
</dbReference>
<feature type="region of interest" description="Disordered" evidence="1">
    <location>
        <begin position="45"/>
        <end position="111"/>
    </location>
</feature>
<keyword evidence="2" id="KW-0732">Signal</keyword>
<dbReference type="RefSeq" id="WP_126752598.1">
    <property type="nucleotide sequence ID" value="NZ_JBHUMT010000004.1"/>
</dbReference>
<sequence>MHKLFIGMAAIAFSATSFAQQSGLEACAEIEDSLERLVCYDNLAKKTQSGEKQRQDRELPEQARKGKQKAAEMREKAQERREQAQQSQKDTERASDRFGFEHKEREEKEDERINVTLAEREEGPYGKWRITLKNGQVWKQTDSGYFSWEGDAYYIERGALNSFFFGREGSNRRMRVQRVK</sequence>
<dbReference type="PIRSF" id="PIRSF032038">
    <property type="entry name" value="UCP023238"/>
    <property type="match status" value="1"/>
</dbReference>